<reference evidence="3" key="1">
    <citation type="journal article" date="2010" name="BMC Genomics">
        <title>Clostridium sticklandii, a specialist in amino acid degradation:revisiting its metabolism through its genome sequence.</title>
        <authorList>
            <person name="Fonknechten N."/>
            <person name="Chaussonnerie S."/>
            <person name="Tricot S."/>
            <person name="Lajus A."/>
            <person name="Andreesen J.R."/>
            <person name="Perchat N."/>
            <person name="Pelletier E."/>
            <person name="Gouyvenoux M."/>
            <person name="Barbe V."/>
            <person name="Salanoubat M."/>
            <person name="Le Paslier D."/>
            <person name="Weissenbach J."/>
            <person name="Cohen G.N."/>
            <person name="Kreimeyer A."/>
        </authorList>
    </citation>
    <scope>NUCLEOTIDE SEQUENCE [LARGE SCALE GENOMIC DNA]</scope>
    <source>
        <strain evidence="3">ATCC 12662 / DSM 519 / JCM 1433 / CCUG 9281 / NCIMB 10654 / HF</strain>
    </source>
</reference>
<evidence type="ECO:0008006" key="4">
    <source>
        <dbReference type="Google" id="ProtNLM"/>
    </source>
</evidence>
<gene>
    <name evidence="2" type="ordered locus">CLOST_0356</name>
</gene>
<dbReference type="GO" id="GO:0004713">
    <property type="term" value="F:protein tyrosine kinase activity"/>
    <property type="evidence" value="ECO:0007669"/>
    <property type="project" value="TreeGrafter"/>
</dbReference>
<dbReference type="Proteomes" id="UP000007041">
    <property type="component" value="Chromosome"/>
</dbReference>
<dbReference type="HOGENOM" id="CLU_810641_0_0_9"/>
<keyword evidence="3" id="KW-1185">Reference proteome</keyword>
<feature type="transmembrane region" description="Helical" evidence="1">
    <location>
        <begin position="21"/>
        <end position="39"/>
    </location>
</feature>
<accession>E3PV06</accession>
<evidence type="ECO:0000313" key="3">
    <source>
        <dbReference type="Proteomes" id="UP000007041"/>
    </source>
</evidence>
<dbReference type="KEGG" id="cst:CLOST_0356"/>
<keyword evidence="1" id="KW-0812">Transmembrane</keyword>
<proteinExistence type="predicted"/>
<feature type="transmembrane region" description="Helical" evidence="1">
    <location>
        <begin position="192"/>
        <end position="215"/>
    </location>
</feature>
<evidence type="ECO:0000256" key="1">
    <source>
        <dbReference type="SAM" id="Phobius"/>
    </source>
</evidence>
<dbReference type="AlphaFoldDB" id="E3PV06"/>
<dbReference type="RefSeq" id="WP_013360579.1">
    <property type="nucleotide sequence ID" value="NC_014614.1"/>
</dbReference>
<dbReference type="GeneID" id="35558093"/>
<name>E3PV06_ACESD</name>
<dbReference type="GO" id="GO:0005886">
    <property type="term" value="C:plasma membrane"/>
    <property type="evidence" value="ECO:0007669"/>
    <property type="project" value="TreeGrafter"/>
</dbReference>
<dbReference type="PANTHER" id="PTHR32309">
    <property type="entry name" value="TYROSINE-PROTEIN KINASE"/>
    <property type="match status" value="1"/>
</dbReference>
<dbReference type="EMBL" id="FP565809">
    <property type="protein sequence ID" value="CBH20486.1"/>
    <property type="molecule type" value="Genomic_DNA"/>
</dbReference>
<dbReference type="PANTHER" id="PTHR32309:SF13">
    <property type="entry name" value="FERRIC ENTEROBACTIN TRANSPORT PROTEIN FEPE"/>
    <property type="match status" value="1"/>
</dbReference>
<protein>
    <recommendedName>
        <fullName evidence="4">Capsular polysaccharide biosynthesis protein</fullName>
    </recommendedName>
</protein>
<dbReference type="InterPro" id="IPR050445">
    <property type="entry name" value="Bact_polysacc_biosynth/exp"/>
</dbReference>
<keyword evidence="1" id="KW-1133">Transmembrane helix</keyword>
<dbReference type="BioCyc" id="CSTI499177:GJE9-366-MONOMER"/>
<dbReference type="STRING" id="1511.CLOST_0356"/>
<organism evidence="2 3">
    <name type="scientific">Acetoanaerobium sticklandii (strain ATCC 12662 / DSM 519 / JCM 1433 / CCUG 9281 / NCIMB 10654 / HF)</name>
    <name type="common">Clostridium sticklandii</name>
    <dbReference type="NCBI Taxonomy" id="499177"/>
    <lineage>
        <taxon>Bacteria</taxon>
        <taxon>Bacillati</taxon>
        <taxon>Bacillota</taxon>
        <taxon>Clostridia</taxon>
        <taxon>Peptostreptococcales</taxon>
        <taxon>Filifactoraceae</taxon>
        <taxon>Acetoanaerobium</taxon>
    </lineage>
</organism>
<keyword evidence="1" id="KW-0472">Membrane</keyword>
<sequence>MEKQEEISFADLTHILFKKRIIGFKVFALVAILTFIYAFSPLFENNYKYEASSSISIIYNYKTPTNPEEISEGYVYYQDRMQNNMIPTIKGYIESYTLLRNVISELDIKNKKGEYLRVKKLKENIEIVNPNGSNLIMISVKDSNNKIAEDIANEIPRKLVEMAKANENLKDYEIVIIDKAMSYKLNSNTLPIFLIFGLAFGLVLGIIASFISTYYSKRIQLPSYLTENGFEVDLILNKQLSKTEIDKILYFVMLANFESVLIGLDDNIEKYNIEYIKEMFDENEIKINILNYTDNNFLVQSKLYDKTFIIVEENFTNKDHINQISNLNSKYNLGINAIYIEK</sequence>
<evidence type="ECO:0000313" key="2">
    <source>
        <dbReference type="EMBL" id="CBH20486.1"/>
    </source>
</evidence>